<keyword evidence="3" id="KW-1185">Reference proteome</keyword>
<organism evidence="2 3">
    <name type="scientific">Dactylonectria macrodidyma</name>
    <dbReference type="NCBI Taxonomy" id="307937"/>
    <lineage>
        <taxon>Eukaryota</taxon>
        <taxon>Fungi</taxon>
        <taxon>Dikarya</taxon>
        <taxon>Ascomycota</taxon>
        <taxon>Pezizomycotina</taxon>
        <taxon>Sordariomycetes</taxon>
        <taxon>Hypocreomycetidae</taxon>
        <taxon>Hypocreales</taxon>
        <taxon>Nectriaceae</taxon>
        <taxon>Dactylonectria</taxon>
    </lineage>
</organism>
<gene>
    <name evidence="2" type="ORF">EDB81DRAFT_767168</name>
</gene>
<comment type="caution">
    <text evidence="2">The sequence shown here is derived from an EMBL/GenBank/DDBJ whole genome shotgun (WGS) entry which is preliminary data.</text>
</comment>
<accession>A0A9P9DE68</accession>
<evidence type="ECO:0000256" key="1">
    <source>
        <dbReference type="SAM" id="MobiDB-lite"/>
    </source>
</evidence>
<protein>
    <submittedName>
        <fullName evidence="2">Uncharacterized protein</fullName>
    </submittedName>
</protein>
<dbReference type="AlphaFoldDB" id="A0A9P9DE68"/>
<reference evidence="2" key="1">
    <citation type="journal article" date="2021" name="Nat. Commun.">
        <title>Genetic determinants of endophytism in the Arabidopsis root mycobiome.</title>
        <authorList>
            <person name="Mesny F."/>
            <person name="Miyauchi S."/>
            <person name="Thiergart T."/>
            <person name="Pickel B."/>
            <person name="Atanasova L."/>
            <person name="Karlsson M."/>
            <person name="Huettel B."/>
            <person name="Barry K.W."/>
            <person name="Haridas S."/>
            <person name="Chen C."/>
            <person name="Bauer D."/>
            <person name="Andreopoulos W."/>
            <person name="Pangilinan J."/>
            <person name="LaButti K."/>
            <person name="Riley R."/>
            <person name="Lipzen A."/>
            <person name="Clum A."/>
            <person name="Drula E."/>
            <person name="Henrissat B."/>
            <person name="Kohler A."/>
            <person name="Grigoriev I.V."/>
            <person name="Martin F.M."/>
            <person name="Hacquard S."/>
        </authorList>
    </citation>
    <scope>NUCLEOTIDE SEQUENCE</scope>
    <source>
        <strain evidence="2">MPI-CAGE-AT-0147</strain>
    </source>
</reference>
<name>A0A9P9DE68_9HYPO</name>
<proteinExistence type="predicted"/>
<feature type="region of interest" description="Disordered" evidence="1">
    <location>
        <begin position="28"/>
        <end position="60"/>
    </location>
</feature>
<dbReference type="Proteomes" id="UP000738349">
    <property type="component" value="Unassembled WGS sequence"/>
</dbReference>
<evidence type="ECO:0000313" key="3">
    <source>
        <dbReference type="Proteomes" id="UP000738349"/>
    </source>
</evidence>
<evidence type="ECO:0000313" key="2">
    <source>
        <dbReference type="EMBL" id="KAH7117352.1"/>
    </source>
</evidence>
<dbReference type="OrthoDB" id="5053497at2759"/>
<dbReference type="EMBL" id="JAGMUV010000028">
    <property type="protein sequence ID" value="KAH7117352.1"/>
    <property type="molecule type" value="Genomic_DNA"/>
</dbReference>
<sequence length="152" mass="17116">MASLYAGQAGLTCQTLFRNSRCRYFRVDTPQNQKQQDIDEPALRSDDNTPYGNPRRSQPGLEDLIDLQLAQQDEKEVVKASQSDAAINLISQDIRHQSQWVQMTEWARFLEPHKNQLSQVAALTSVPDLDESCEERISGGSNALLLILCGRL</sequence>